<accession>A0ABV6YZY0</accession>
<keyword evidence="3" id="KW-1185">Reference proteome</keyword>
<feature type="transmembrane region" description="Helical" evidence="1">
    <location>
        <begin position="122"/>
        <end position="139"/>
    </location>
</feature>
<feature type="transmembrane region" description="Helical" evidence="1">
    <location>
        <begin position="297"/>
        <end position="316"/>
    </location>
</feature>
<evidence type="ECO:0000256" key="1">
    <source>
        <dbReference type="SAM" id="Phobius"/>
    </source>
</evidence>
<feature type="transmembrane region" description="Helical" evidence="1">
    <location>
        <begin position="348"/>
        <end position="366"/>
    </location>
</feature>
<dbReference type="Proteomes" id="UP001594351">
    <property type="component" value="Unassembled WGS sequence"/>
</dbReference>
<feature type="transmembrane region" description="Helical" evidence="1">
    <location>
        <begin position="322"/>
        <end position="341"/>
    </location>
</feature>
<keyword evidence="1" id="KW-0812">Transmembrane</keyword>
<feature type="transmembrane region" description="Helical" evidence="1">
    <location>
        <begin position="178"/>
        <end position="207"/>
    </location>
</feature>
<feature type="transmembrane region" description="Helical" evidence="1">
    <location>
        <begin position="96"/>
        <end position="116"/>
    </location>
</feature>
<reference evidence="2 3" key="1">
    <citation type="submission" date="2024-09" db="EMBL/GenBank/DDBJ databases">
        <title>Laminarin stimulates single cell rates of sulfate reduction while oxygen inhibits transcriptomic activity in coastal marine sediment.</title>
        <authorList>
            <person name="Lindsay M."/>
            <person name="Orcutt B."/>
            <person name="Emerson D."/>
            <person name="Stepanauskas R."/>
            <person name="D'Angelo T."/>
        </authorList>
    </citation>
    <scope>NUCLEOTIDE SEQUENCE [LARGE SCALE GENOMIC DNA]</scope>
    <source>
        <strain evidence="2">SAG AM-311-K15</strain>
    </source>
</reference>
<feature type="transmembrane region" description="Helical" evidence="1">
    <location>
        <begin position="264"/>
        <end position="290"/>
    </location>
</feature>
<gene>
    <name evidence="2" type="ORF">ACFL27_15720</name>
</gene>
<dbReference type="EMBL" id="JBHPBY010000210">
    <property type="protein sequence ID" value="MFC1851638.1"/>
    <property type="molecule type" value="Genomic_DNA"/>
</dbReference>
<evidence type="ECO:0000313" key="3">
    <source>
        <dbReference type="Proteomes" id="UP001594351"/>
    </source>
</evidence>
<evidence type="ECO:0008006" key="4">
    <source>
        <dbReference type="Google" id="ProtNLM"/>
    </source>
</evidence>
<organism evidence="2 3">
    <name type="scientific">candidate division CSSED10-310 bacterium</name>
    <dbReference type="NCBI Taxonomy" id="2855610"/>
    <lineage>
        <taxon>Bacteria</taxon>
        <taxon>Bacteria division CSSED10-310</taxon>
    </lineage>
</organism>
<evidence type="ECO:0000313" key="2">
    <source>
        <dbReference type="EMBL" id="MFC1851638.1"/>
    </source>
</evidence>
<name>A0ABV6YZY0_UNCC1</name>
<proteinExistence type="predicted"/>
<protein>
    <recommendedName>
        <fullName evidence="4">Glycosyltransferase RgtA/B/C/D-like domain-containing protein</fullName>
    </recommendedName>
</protein>
<keyword evidence="1" id="KW-0472">Membrane</keyword>
<feature type="transmembrane region" description="Helical" evidence="1">
    <location>
        <begin position="146"/>
        <end position="163"/>
    </location>
</feature>
<comment type="caution">
    <text evidence="2">The sequence shown here is derived from an EMBL/GenBank/DDBJ whole genome shotgun (WGS) entry which is preliminary data.</text>
</comment>
<feature type="transmembrane region" description="Helical" evidence="1">
    <location>
        <begin position="25"/>
        <end position="44"/>
    </location>
</feature>
<sequence length="547" mass="62688">MNGIGKDIKGTLDETKDEKNNETKLFLYIFLLMFYIVVILRNSWVGDDAYITLRTVDNFINGYGLRWNVIERVQSYTNPLWMLCVSCVYFLSRNMYFSVMSLSVVISSLTVVIVLFKLSRTLLSAVLAVSILSLSKAFVDFSTSGLENPLTHFLLSLFFIVYFRSEGGVSPEKDKRDIFFLFLIVGLGVFNRMDTILLYAPPAVYYLFQKRVNLKKIGLALSGFSVFIFWELFSLFYYGFPFPNTTYAKLCTGIDGTKLIAQGFYYYINVIIWDPLAIITIISILSYTFFSRPLNKFNFYSVLGICFYLLYILRIGGDFMNGRFFSSLIFIAVVLLCRLDFKLQIYNIIFFIMVIVIGLNMASPTLSVHTSKRGKDMGSLKLENIADNRAVYYDKTSLMKIGKDVTMPNCKQCRAARAMSKSGKKVLVRGMIGYYGYCAGPEMHIIDKCALSDPLLARLPIPDRNKWNYSCYIRQVPPGYEESSISDRNVITNRGLAEYWDKLCIITRGKCFSWTRFVTILYFNLGIYDHLKDDYCTSSPVVVEQSP</sequence>
<keyword evidence="1" id="KW-1133">Transmembrane helix</keyword>
<feature type="transmembrane region" description="Helical" evidence="1">
    <location>
        <begin position="219"/>
        <end position="240"/>
    </location>
</feature>